<organism evidence="1 2">
    <name type="scientific">Sorangium cellulosum</name>
    <name type="common">Polyangium cellulosum</name>
    <dbReference type="NCBI Taxonomy" id="56"/>
    <lineage>
        <taxon>Bacteria</taxon>
        <taxon>Pseudomonadati</taxon>
        <taxon>Myxococcota</taxon>
        <taxon>Polyangia</taxon>
        <taxon>Polyangiales</taxon>
        <taxon>Polyangiaceae</taxon>
        <taxon>Sorangium</taxon>
    </lineage>
</organism>
<name>A0A150P5N9_SORCE</name>
<evidence type="ECO:0000313" key="1">
    <source>
        <dbReference type="EMBL" id="KYF50980.1"/>
    </source>
</evidence>
<dbReference type="EMBL" id="JELX01003910">
    <property type="protein sequence ID" value="KYF50980.1"/>
    <property type="molecule type" value="Genomic_DNA"/>
</dbReference>
<comment type="caution">
    <text evidence="1">The sequence shown here is derived from an EMBL/GenBank/DDBJ whole genome shotgun (WGS) entry which is preliminary data.</text>
</comment>
<dbReference type="Proteomes" id="UP000075604">
    <property type="component" value="Unassembled WGS sequence"/>
</dbReference>
<accession>A0A150P5N9</accession>
<sequence length="59" mass="6696">MRYSDSIIDEVRATRDAIAKEHDYDVDKLAEALKAREAISGRKVVRLPPREVTVVRKAS</sequence>
<proteinExistence type="predicted"/>
<evidence type="ECO:0000313" key="2">
    <source>
        <dbReference type="Proteomes" id="UP000075604"/>
    </source>
</evidence>
<gene>
    <name evidence="1" type="ORF">BE04_03310</name>
</gene>
<reference evidence="1 2" key="1">
    <citation type="submission" date="2014-02" db="EMBL/GenBank/DDBJ databases">
        <title>The small core and large imbalanced accessory genome model reveals a collaborative survival strategy of Sorangium cellulosum strains in nature.</title>
        <authorList>
            <person name="Han K."/>
            <person name="Peng R."/>
            <person name="Blom J."/>
            <person name="Li Y.-Z."/>
        </authorList>
    </citation>
    <scope>NUCLEOTIDE SEQUENCE [LARGE SCALE GENOMIC DNA]</scope>
    <source>
        <strain evidence="1 2">So0157-18</strain>
    </source>
</reference>
<dbReference type="AlphaFoldDB" id="A0A150P5N9"/>
<protein>
    <submittedName>
        <fullName evidence="1">Uncharacterized protein</fullName>
    </submittedName>
</protein>